<dbReference type="InterPro" id="IPR036280">
    <property type="entry name" value="Multihaem_cyt_sf"/>
</dbReference>
<sequence>MENVRKWFAVSAVLLLLLVFIVAFTNYNQEWKRYQRAYLTKVLTDKAQAEKGSLSLLDRIAIAVSAETNLQIRKVVTDVGRSADLCMTCHVNIGVPGFTQEPLKDLLEIHKNIKIIEQLPFDQVGCTACHGGNSLALTSEVAHHEMRTRFAQIFEESIEKLRSERWAERQRGIERIRWMTANDFGFVFNAPKEKREEAIARIIVWWQLHKDTFLVEGFGERSSPFRTENPQAKAIRSPHGRLRRWGAVAVRRLGDVRGMSRPP</sequence>
<reference evidence="1" key="1">
    <citation type="journal article" date="2005" name="Environ. Microbiol.">
        <title>Genetic and functional properties of uncultivated thermophilic crenarchaeotes from a subsurface gold mine as revealed by analysis of genome fragments.</title>
        <authorList>
            <person name="Nunoura T."/>
            <person name="Hirayama H."/>
            <person name="Takami H."/>
            <person name="Oida H."/>
            <person name="Nishi S."/>
            <person name="Shimamura S."/>
            <person name="Suzuki Y."/>
            <person name="Inagaki F."/>
            <person name="Takai K."/>
            <person name="Nealson K.H."/>
            <person name="Horikoshi K."/>
        </authorList>
    </citation>
    <scope>NUCLEOTIDE SEQUENCE</scope>
</reference>
<organism evidence="1">
    <name type="scientific">Acetithermum autotrophicum</name>
    <dbReference type="NCBI Taxonomy" id="1446466"/>
    <lineage>
        <taxon>Bacteria</taxon>
        <taxon>Candidatus Bipolaricaulota</taxon>
        <taxon>Candidatus Acetithermum</taxon>
    </lineage>
</organism>
<reference evidence="1" key="2">
    <citation type="journal article" date="2012" name="PLoS ONE">
        <title>A Deeply Branching Thermophilic Bacterium with an Ancient Acetyl-CoA Pathway Dominates a Subsurface Ecosystem.</title>
        <authorList>
            <person name="Takami H."/>
            <person name="Noguchi H."/>
            <person name="Takaki Y."/>
            <person name="Uchiyama I."/>
            <person name="Toyoda A."/>
            <person name="Nishi S."/>
            <person name="Chee G.-J."/>
            <person name="Arai W."/>
            <person name="Nunoura T."/>
            <person name="Itoh T."/>
            <person name="Hattori M."/>
            <person name="Takai K."/>
        </authorList>
    </citation>
    <scope>NUCLEOTIDE SEQUENCE</scope>
</reference>
<protein>
    <submittedName>
        <fullName evidence="1">Uncharacterized protein</fullName>
    </submittedName>
</protein>
<evidence type="ECO:0000313" key="1">
    <source>
        <dbReference type="EMBL" id="BAL59535.1"/>
    </source>
</evidence>
<dbReference type="AlphaFoldDB" id="H5SVA6"/>
<dbReference type="EMBL" id="AP011803">
    <property type="protein sequence ID" value="BAL59535.1"/>
    <property type="molecule type" value="Genomic_DNA"/>
</dbReference>
<proteinExistence type="predicted"/>
<dbReference type="SUPFAM" id="SSF48695">
    <property type="entry name" value="Multiheme cytochromes"/>
    <property type="match status" value="1"/>
</dbReference>
<name>H5SVA6_ACEAU</name>
<gene>
    <name evidence="1" type="ORF">HGMM_OP4C171</name>
</gene>
<accession>H5SVA6</accession>